<comment type="subcellular location">
    <subcellularLocation>
        <location evidence="1 6">Nucleus</location>
    </subcellularLocation>
</comment>
<feature type="region of interest" description="Disordered" evidence="7">
    <location>
        <begin position="1"/>
        <end position="23"/>
    </location>
</feature>
<dbReference type="GO" id="GO:0005664">
    <property type="term" value="C:nuclear origin of replication recognition complex"/>
    <property type="evidence" value="ECO:0007669"/>
    <property type="project" value="TreeGrafter"/>
</dbReference>
<feature type="domain" description="ORC1/DEAH AAA+ ATPase" evidence="8">
    <location>
        <begin position="269"/>
        <end position="386"/>
    </location>
</feature>
<dbReference type="SUPFAM" id="SSF52540">
    <property type="entry name" value="P-loop containing nucleoside triphosphate hydrolases"/>
    <property type="match status" value="1"/>
</dbReference>
<dbReference type="Gene3D" id="3.40.50.300">
    <property type="entry name" value="P-loop containing nucleotide triphosphate hydrolases"/>
    <property type="match status" value="1"/>
</dbReference>
<name>A0A1R2AP42_9CILI</name>
<evidence type="ECO:0000256" key="6">
    <source>
        <dbReference type="RuleBase" id="RU365058"/>
    </source>
</evidence>
<comment type="caution">
    <text evidence="10">The sequence shown here is derived from an EMBL/GenBank/DDBJ whole genome shotgun (WGS) entry which is preliminary data.</text>
</comment>
<dbReference type="GO" id="GO:0005524">
    <property type="term" value="F:ATP binding"/>
    <property type="evidence" value="ECO:0007669"/>
    <property type="project" value="UniProtKB-KW"/>
</dbReference>
<comment type="similarity">
    <text evidence="6">Belongs to the ORC1 family.</text>
</comment>
<dbReference type="GO" id="GO:0006270">
    <property type="term" value="P:DNA replication initiation"/>
    <property type="evidence" value="ECO:0007669"/>
    <property type="project" value="TreeGrafter"/>
</dbReference>
<dbReference type="CDD" id="cd00009">
    <property type="entry name" value="AAA"/>
    <property type="match status" value="1"/>
</dbReference>
<evidence type="ECO:0000256" key="4">
    <source>
        <dbReference type="ARBA" id="ARBA00023125"/>
    </source>
</evidence>
<gene>
    <name evidence="10" type="ORF">SteCoe_36947</name>
</gene>
<reference evidence="10 11" key="1">
    <citation type="submission" date="2016-11" db="EMBL/GenBank/DDBJ databases">
        <title>The macronuclear genome of Stentor coeruleus: a giant cell with tiny introns.</title>
        <authorList>
            <person name="Slabodnick M."/>
            <person name="Ruby J.G."/>
            <person name="Reiff S.B."/>
            <person name="Swart E.C."/>
            <person name="Gosai S."/>
            <person name="Prabakaran S."/>
            <person name="Witkowska E."/>
            <person name="Larue G.E."/>
            <person name="Fisher S."/>
            <person name="Freeman R.M."/>
            <person name="Gunawardena J."/>
            <person name="Chu W."/>
            <person name="Stover N.A."/>
            <person name="Gregory B.D."/>
            <person name="Nowacki M."/>
            <person name="Derisi J."/>
            <person name="Roy S.W."/>
            <person name="Marshall W.F."/>
            <person name="Sood P."/>
        </authorList>
    </citation>
    <scope>NUCLEOTIDE SEQUENCE [LARGE SCALE GENOMIC DNA]</scope>
    <source>
        <strain evidence="10">WM001</strain>
    </source>
</reference>
<evidence type="ECO:0000313" key="10">
    <source>
        <dbReference type="EMBL" id="OMJ66266.1"/>
    </source>
</evidence>
<dbReference type="EMBL" id="MPUH01001767">
    <property type="protein sequence ID" value="OMJ66266.1"/>
    <property type="molecule type" value="Genomic_DNA"/>
</dbReference>
<keyword evidence="5 6" id="KW-0539">Nucleus</keyword>
<dbReference type="InterPro" id="IPR049945">
    <property type="entry name" value="AAA_22"/>
</dbReference>
<comment type="subunit">
    <text evidence="6">ORC is composed of six subunits.</text>
</comment>
<accession>A0A1R2AP42</accession>
<comment type="similarity">
    <text evidence="2">Belongs to the CDC6/cdc18 family.</text>
</comment>
<comment type="function">
    <text evidence="6">Component of the origin recognition complex (ORC) that binds origins of replication. DNA-binding is ATP-dependent, however specific DNA sequences that define origins of replication have not been identified so far. ORC is required to assemble the pre-replication complex necessary to initiate DNA replication.</text>
</comment>
<keyword evidence="11" id="KW-1185">Reference proteome</keyword>
<dbReference type="InterPro" id="IPR054425">
    <property type="entry name" value="Cdc6_ORC1-like_ATPase_lid"/>
</dbReference>
<dbReference type="GO" id="GO:0016887">
    <property type="term" value="F:ATP hydrolysis activity"/>
    <property type="evidence" value="ECO:0007669"/>
    <property type="project" value="InterPro"/>
</dbReference>
<dbReference type="GO" id="GO:0003688">
    <property type="term" value="F:DNA replication origin binding"/>
    <property type="evidence" value="ECO:0007669"/>
    <property type="project" value="TreeGrafter"/>
</dbReference>
<protein>
    <recommendedName>
        <fullName evidence="6">Origin recognition complex subunit 1</fullName>
    </recommendedName>
</protein>
<keyword evidence="6" id="KW-0067">ATP-binding</keyword>
<dbReference type="AlphaFoldDB" id="A0A1R2AP42"/>
<evidence type="ECO:0000259" key="9">
    <source>
        <dbReference type="Pfam" id="PF22606"/>
    </source>
</evidence>
<dbReference type="Pfam" id="PF13401">
    <property type="entry name" value="AAA_22"/>
    <property type="match status" value="1"/>
</dbReference>
<keyword evidence="4 6" id="KW-0238">DNA-binding</keyword>
<sequence length="603" mass="68945">MVLTRKSSLKRKLTPDHHVPKTSKKPIVAHFNKEELQKMNIDLDKEYKQGKKPHLASRTPLSRVQHPAPIEKPAKSYKDFIKNYQSREFTWEGSVDIKCTSQGKDLLIYNSVNFQKDTLASGDFVELVKEKETCYGQITYLFEENHKKYTECRVFYQERLKHYIETYEYITIPLGYIYKKVIFTAENGFICETLKDKSGKFIQVNPSYCLERSLFRSKIAMRICANNSSLHKAISLLTLSSAPSNLVGRTQEKQEILEFLENSIKIGHSANSLYICGMPGTGKTATFLYTIDSLRSREEFSNSFTFIHVNCMKLSKPQEIYSILCKEICKRKKSGHEALETINHYVKSSKKSGCIVILVDEIDALLNKKQDVLYNLFNWTNLYNSNFIVSGIANTMDLSDKFIHKVSSRMGNKQIVFAPYSRDQLQEIITKRLKDTEAFTPDAILFCSAKVASYSGDARRAFQVCKKAAFLALEQKELKISIEHIQKAFKQLFASLYVQAIQSLPIPMKLVLATLCLELKNNNKENAQIDRIFYRLNSYCETLLLICCFSLKQVAVVINRLASLHLVAVDENCVKLIVSPDDVIDGIKGDEMLAKLEPFLLGN</sequence>
<dbReference type="Pfam" id="PF22606">
    <property type="entry name" value="Cdc6-ORC-like_ATPase_lid"/>
    <property type="match status" value="1"/>
</dbReference>
<dbReference type="Proteomes" id="UP000187209">
    <property type="component" value="Unassembled WGS sequence"/>
</dbReference>
<dbReference type="PANTHER" id="PTHR10763:SF23">
    <property type="entry name" value="ORIGIN RECOGNITION COMPLEX SUBUNIT 1"/>
    <property type="match status" value="1"/>
</dbReference>
<organism evidence="10 11">
    <name type="scientific">Stentor coeruleus</name>
    <dbReference type="NCBI Taxonomy" id="5963"/>
    <lineage>
        <taxon>Eukaryota</taxon>
        <taxon>Sar</taxon>
        <taxon>Alveolata</taxon>
        <taxon>Ciliophora</taxon>
        <taxon>Postciliodesmatophora</taxon>
        <taxon>Heterotrichea</taxon>
        <taxon>Heterotrichida</taxon>
        <taxon>Stentoridae</taxon>
        <taxon>Stentor</taxon>
    </lineage>
</organism>
<evidence type="ECO:0000313" key="11">
    <source>
        <dbReference type="Proteomes" id="UP000187209"/>
    </source>
</evidence>
<evidence type="ECO:0000256" key="3">
    <source>
        <dbReference type="ARBA" id="ARBA00022705"/>
    </source>
</evidence>
<feature type="domain" description="Cdc6/ORC1-like ATPase lid" evidence="9">
    <location>
        <begin position="420"/>
        <end position="469"/>
    </location>
</feature>
<keyword evidence="6" id="KW-0547">Nucleotide-binding</keyword>
<evidence type="ECO:0000256" key="5">
    <source>
        <dbReference type="ARBA" id="ARBA00023242"/>
    </source>
</evidence>
<proteinExistence type="inferred from homology"/>
<dbReference type="OrthoDB" id="1926878at2759"/>
<evidence type="ECO:0000256" key="1">
    <source>
        <dbReference type="ARBA" id="ARBA00004123"/>
    </source>
</evidence>
<dbReference type="PANTHER" id="PTHR10763">
    <property type="entry name" value="CELL DIVISION CONTROL PROTEIN 6-RELATED"/>
    <property type="match status" value="1"/>
</dbReference>
<dbReference type="InterPro" id="IPR050311">
    <property type="entry name" value="ORC1/CDC6"/>
</dbReference>
<keyword evidence="3 6" id="KW-0235">DNA replication</keyword>
<evidence type="ECO:0000256" key="2">
    <source>
        <dbReference type="ARBA" id="ARBA00006184"/>
    </source>
</evidence>
<dbReference type="GO" id="GO:0033314">
    <property type="term" value="P:mitotic DNA replication checkpoint signaling"/>
    <property type="evidence" value="ECO:0007669"/>
    <property type="project" value="TreeGrafter"/>
</dbReference>
<dbReference type="InterPro" id="IPR027417">
    <property type="entry name" value="P-loop_NTPase"/>
</dbReference>
<evidence type="ECO:0000256" key="7">
    <source>
        <dbReference type="SAM" id="MobiDB-lite"/>
    </source>
</evidence>
<evidence type="ECO:0000259" key="8">
    <source>
        <dbReference type="Pfam" id="PF13401"/>
    </source>
</evidence>